<dbReference type="EMBL" id="LCDG01000001">
    <property type="protein sequence ID" value="KKS48399.1"/>
    <property type="molecule type" value="Genomic_DNA"/>
</dbReference>
<comment type="caution">
    <text evidence="2">The sequence shown here is derived from an EMBL/GenBank/DDBJ whole genome shotgun (WGS) entry which is preliminary data.</text>
</comment>
<accession>A0A0G0ZI92</accession>
<dbReference type="Gene3D" id="3.30.300.20">
    <property type="match status" value="1"/>
</dbReference>
<reference evidence="2 3" key="1">
    <citation type="journal article" date="2015" name="Nature">
        <title>rRNA introns, odd ribosomes, and small enigmatic genomes across a large radiation of phyla.</title>
        <authorList>
            <person name="Brown C.T."/>
            <person name="Hug L.A."/>
            <person name="Thomas B.C."/>
            <person name="Sharon I."/>
            <person name="Castelle C.J."/>
            <person name="Singh A."/>
            <person name="Wilkins M.J."/>
            <person name="Williams K.H."/>
            <person name="Banfield J.F."/>
        </authorList>
    </citation>
    <scope>NUCLEOTIDE SEQUENCE [LARGE SCALE GENOMIC DNA]</scope>
</reference>
<keyword evidence="1" id="KW-0690">Ribosome biogenesis</keyword>
<dbReference type="AlphaFoldDB" id="A0A0G0ZI92"/>
<dbReference type="SUPFAM" id="SSF89919">
    <property type="entry name" value="Ribosome-binding factor A, RbfA"/>
    <property type="match status" value="1"/>
</dbReference>
<dbReference type="Proteomes" id="UP000034704">
    <property type="component" value="Unassembled WGS sequence"/>
</dbReference>
<evidence type="ECO:0000313" key="2">
    <source>
        <dbReference type="EMBL" id="KKS48399.1"/>
    </source>
</evidence>
<gene>
    <name evidence="2" type="ORF">UV12_C0001G0094</name>
</gene>
<dbReference type="InterPro" id="IPR015946">
    <property type="entry name" value="KH_dom-like_a/b"/>
</dbReference>
<sequence>MPNNQTSIMTTPRQDKMRAFLRSIAADFFTREAGKNSLITVTDATISPDFKRGTIYFTCFPTSEEEKALDFARRKRTELREYIKNHAHLKNLPVLEVKIDEGERNRQRIDELGQQG</sequence>
<dbReference type="STRING" id="1618756.UV12_C0001G0094"/>
<dbReference type="GO" id="GO:0006364">
    <property type="term" value="P:rRNA processing"/>
    <property type="evidence" value="ECO:0007669"/>
    <property type="project" value="InterPro"/>
</dbReference>
<dbReference type="Pfam" id="PF02033">
    <property type="entry name" value="RBFA"/>
    <property type="match status" value="1"/>
</dbReference>
<evidence type="ECO:0000256" key="1">
    <source>
        <dbReference type="ARBA" id="ARBA00022517"/>
    </source>
</evidence>
<protein>
    <submittedName>
        <fullName evidence="2">Ribosome-binding factor A</fullName>
    </submittedName>
</protein>
<name>A0A0G0ZI92_9BACT</name>
<evidence type="ECO:0000313" key="3">
    <source>
        <dbReference type="Proteomes" id="UP000034704"/>
    </source>
</evidence>
<proteinExistence type="predicted"/>
<dbReference type="InterPro" id="IPR000238">
    <property type="entry name" value="RbfA"/>
</dbReference>
<dbReference type="InterPro" id="IPR023799">
    <property type="entry name" value="RbfA_dom_sf"/>
</dbReference>
<organism evidence="2 3">
    <name type="scientific">Candidatus Nomurabacteria bacterium GW2011_GWC2_42_20</name>
    <dbReference type="NCBI Taxonomy" id="1618756"/>
    <lineage>
        <taxon>Bacteria</taxon>
        <taxon>Candidatus Nomuraibacteriota</taxon>
    </lineage>
</organism>